<dbReference type="PROSITE" id="PS50190">
    <property type="entry name" value="SEC7"/>
    <property type="match status" value="1"/>
</dbReference>
<evidence type="ECO:0000313" key="4">
    <source>
        <dbReference type="Proteomes" id="UP000053257"/>
    </source>
</evidence>
<dbReference type="GO" id="GO:0032012">
    <property type="term" value="P:regulation of ARF protein signal transduction"/>
    <property type="evidence" value="ECO:0007669"/>
    <property type="project" value="InterPro"/>
</dbReference>
<accession>A0A0C3S0M1</accession>
<dbReference type="InterPro" id="IPR035999">
    <property type="entry name" value="Sec7_dom_sf"/>
</dbReference>
<feature type="region of interest" description="Disordered" evidence="1">
    <location>
        <begin position="521"/>
        <end position="576"/>
    </location>
</feature>
<sequence length="612" mass="68902">MERLDEALGRSSKSSIWPIAVDDPPRKLILSSPVLQVANANTVKDRFLFVFSDILVIAKPVIPDPNWDMSKPSVYERKFIVKSVASLRDLKFCADRDDSRARTSLNSGHMRHQVIRAFVHQFAKDPDMAITTLFDKSSMRVDPVALGQLLFRAVELDRTRLGEYLARRTSKVVLKAYLDCFGFRSMRIDKGLRAFLLSISIPPKASLEHLMDAFASRWYEANSDLVVYDREVAIRLVRSIVQLNEVMHGGISQNPGFTSYPKRNVIGRDFIDAFHRADPRCYAVPGEFLDKVYAAIRRERLSQARSTQGGGSTDLMISIKRPIPSRLTYRIQSEPIILRIPQPDEHLTIQLYGEGLHIDPPFLTFAKSAEASFRLMATTLGPKSVVMWRSGPHALLYSGLPLSSPVTVERAFMRNTFQVAFKNHEGQKRKYMFSVDDSVKHRSLIDTLRQQIELTSQPPQRSSIDMSSPSSLKLRRAVEATAFRVLQDALISSEDSPHVGQFPSAIDHAYATLTGSASPYGNGHLSASPSNLHRRSKSRSQVYHRHGAGKLEPDLTESDREDGFLRRDASLSQRPEEQLWTTNGLEMVCRQNSSLPHVLAYLHVEGSNGTMI</sequence>
<dbReference type="InterPro" id="IPR000904">
    <property type="entry name" value="Sec7_dom"/>
</dbReference>
<dbReference type="Gene3D" id="1.10.220.20">
    <property type="match status" value="1"/>
</dbReference>
<dbReference type="OrthoDB" id="430364at2759"/>
<gene>
    <name evidence="3" type="ORF">PHLGIDRAFT_104266</name>
</gene>
<dbReference type="Proteomes" id="UP000053257">
    <property type="component" value="Unassembled WGS sequence"/>
</dbReference>
<name>A0A0C3S0M1_PHLG1</name>
<feature type="compositionally biased region" description="Basic and acidic residues" evidence="1">
    <location>
        <begin position="549"/>
        <end position="576"/>
    </location>
</feature>
<reference evidence="3 4" key="1">
    <citation type="journal article" date="2014" name="PLoS Genet.">
        <title>Analysis of the Phlebiopsis gigantea genome, transcriptome and secretome provides insight into its pioneer colonization strategies of wood.</title>
        <authorList>
            <person name="Hori C."/>
            <person name="Ishida T."/>
            <person name="Igarashi K."/>
            <person name="Samejima M."/>
            <person name="Suzuki H."/>
            <person name="Master E."/>
            <person name="Ferreira P."/>
            <person name="Ruiz-Duenas F.J."/>
            <person name="Held B."/>
            <person name="Canessa P."/>
            <person name="Larrondo L.F."/>
            <person name="Schmoll M."/>
            <person name="Druzhinina I.S."/>
            <person name="Kubicek C.P."/>
            <person name="Gaskell J.A."/>
            <person name="Kersten P."/>
            <person name="St John F."/>
            <person name="Glasner J."/>
            <person name="Sabat G."/>
            <person name="Splinter BonDurant S."/>
            <person name="Syed K."/>
            <person name="Yadav J."/>
            <person name="Mgbeahuruike A.C."/>
            <person name="Kovalchuk A."/>
            <person name="Asiegbu F.O."/>
            <person name="Lackner G."/>
            <person name="Hoffmeister D."/>
            <person name="Rencoret J."/>
            <person name="Gutierrez A."/>
            <person name="Sun H."/>
            <person name="Lindquist E."/>
            <person name="Barry K."/>
            <person name="Riley R."/>
            <person name="Grigoriev I.V."/>
            <person name="Henrissat B."/>
            <person name="Kues U."/>
            <person name="Berka R.M."/>
            <person name="Martinez A.T."/>
            <person name="Covert S.F."/>
            <person name="Blanchette R.A."/>
            <person name="Cullen D."/>
        </authorList>
    </citation>
    <scope>NUCLEOTIDE SEQUENCE [LARGE SCALE GENOMIC DNA]</scope>
    <source>
        <strain evidence="3 4">11061_1 CR5-6</strain>
    </source>
</reference>
<dbReference type="SUPFAM" id="SSF48425">
    <property type="entry name" value="Sec7 domain"/>
    <property type="match status" value="1"/>
</dbReference>
<dbReference type="Pfam" id="PF01369">
    <property type="entry name" value="Sec7"/>
    <property type="match status" value="1"/>
</dbReference>
<dbReference type="SMART" id="SM00222">
    <property type="entry name" value="Sec7"/>
    <property type="match status" value="1"/>
</dbReference>
<dbReference type="PANTHER" id="PTHR10663:SF405">
    <property type="entry name" value="ARF GUANINE NUCLEOTIDE EXCHANGE FACTOR SYT1"/>
    <property type="match status" value="1"/>
</dbReference>
<proteinExistence type="predicted"/>
<dbReference type="AlphaFoldDB" id="A0A0C3S0M1"/>
<organism evidence="3 4">
    <name type="scientific">Phlebiopsis gigantea (strain 11061_1 CR5-6)</name>
    <name type="common">White-rot fungus</name>
    <name type="synonym">Peniophora gigantea</name>
    <dbReference type="NCBI Taxonomy" id="745531"/>
    <lineage>
        <taxon>Eukaryota</taxon>
        <taxon>Fungi</taxon>
        <taxon>Dikarya</taxon>
        <taxon>Basidiomycota</taxon>
        <taxon>Agaricomycotina</taxon>
        <taxon>Agaricomycetes</taxon>
        <taxon>Polyporales</taxon>
        <taxon>Phanerochaetaceae</taxon>
        <taxon>Phlebiopsis</taxon>
    </lineage>
</organism>
<dbReference type="PANTHER" id="PTHR10663">
    <property type="entry name" value="GUANYL-NUCLEOTIDE EXCHANGE FACTOR"/>
    <property type="match status" value="1"/>
</dbReference>
<keyword evidence="4" id="KW-1185">Reference proteome</keyword>
<feature type="compositionally biased region" description="Polar residues" evidence="1">
    <location>
        <begin position="521"/>
        <end position="531"/>
    </location>
</feature>
<dbReference type="GO" id="GO:0005085">
    <property type="term" value="F:guanyl-nucleotide exchange factor activity"/>
    <property type="evidence" value="ECO:0007669"/>
    <property type="project" value="InterPro"/>
</dbReference>
<dbReference type="HOGENOM" id="CLU_446248_0_0_1"/>
<evidence type="ECO:0000313" key="3">
    <source>
        <dbReference type="EMBL" id="KIP08476.1"/>
    </source>
</evidence>
<dbReference type="InterPro" id="IPR023394">
    <property type="entry name" value="Sec7_C_sf"/>
</dbReference>
<feature type="compositionally biased region" description="Basic residues" evidence="1">
    <location>
        <begin position="532"/>
        <end position="548"/>
    </location>
</feature>
<evidence type="ECO:0000259" key="2">
    <source>
        <dbReference type="PROSITE" id="PS50190"/>
    </source>
</evidence>
<protein>
    <recommendedName>
        <fullName evidence="2">SEC7 domain-containing protein</fullName>
    </recommendedName>
</protein>
<feature type="domain" description="SEC7" evidence="2">
    <location>
        <begin position="104"/>
        <end position="299"/>
    </location>
</feature>
<dbReference type="STRING" id="745531.A0A0C3S0M1"/>
<dbReference type="Gene3D" id="1.10.1000.11">
    <property type="entry name" value="Arf Nucleotide-binding Site Opener,domain 2"/>
    <property type="match status" value="1"/>
</dbReference>
<evidence type="ECO:0000256" key="1">
    <source>
        <dbReference type="SAM" id="MobiDB-lite"/>
    </source>
</evidence>
<dbReference type="EMBL" id="KN840479">
    <property type="protein sequence ID" value="KIP08476.1"/>
    <property type="molecule type" value="Genomic_DNA"/>
</dbReference>